<proteinExistence type="inferred from homology"/>
<comment type="caution">
    <text evidence="6">The sequence shown here is derived from an EMBL/GenBank/DDBJ whole genome shotgun (WGS) entry which is preliminary data.</text>
</comment>
<dbReference type="RefSeq" id="WP_218443837.1">
    <property type="nucleotide sequence ID" value="NZ_JAGSPA010000001.1"/>
</dbReference>
<evidence type="ECO:0000256" key="2">
    <source>
        <dbReference type="ARBA" id="ARBA00022723"/>
    </source>
</evidence>
<dbReference type="GO" id="GO:0051213">
    <property type="term" value="F:dioxygenase activity"/>
    <property type="evidence" value="ECO:0007669"/>
    <property type="project" value="UniProtKB-KW"/>
</dbReference>
<dbReference type="Proteomes" id="UP000722336">
    <property type="component" value="Unassembled WGS sequence"/>
</dbReference>
<evidence type="ECO:0000256" key="1">
    <source>
        <dbReference type="ARBA" id="ARBA00005896"/>
    </source>
</evidence>
<feature type="domain" description="TauD/TfdA-like" evidence="5">
    <location>
        <begin position="7"/>
        <end position="276"/>
    </location>
</feature>
<dbReference type="InterPro" id="IPR003819">
    <property type="entry name" value="TauD/TfdA-like"/>
</dbReference>
<evidence type="ECO:0000256" key="4">
    <source>
        <dbReference type="ARBA" id="ARBA00023004"/>
    </source>
</evidence>
<comment type="similarity">
    <text evidence="1">Belongs to the TfdA dioxygenase family.</text>
</comment>
<evidence type="ECO:0000313" key="6">
    <source>
        <dbReference type="EMBL" id="MBV7255508.1"/>
    </source>
</evidence>
<name>A0ABS6SAT1_9SPHN</name>
<evidence type="ECO:0000313" key="7">
    <source>
        <dbReference type="Proteomes" id="UP000722336"/>
    </source>
</evidence>
<sequence length="287" mass="31952">MTLHIEKSGQVCGARVTGIDLSQPVPDVLARDIRAAWLQHHVLAFPGQRLSDDDLERFTLGFGGFGDDPFISPIAGRRHIIAVKRDADETAPLFAENWHTDWSFQQRPPAGTCLYGKTIPPAGGDTLFADQHAALDAMPDRLRQRIEGRIAIHSAALAYAPDGTYGEADKVRGRSMNIRPSDEARAVQHHPLIRRHPETGREGIFGTLGYICGIVGMTDAEALPLLLELQAWQARDEFVYRHQWEPDMLVMWDNRSVLHRATGGYEGHARLLHRTTIAAWDGEEKGC</sequence>
<keyword evidence="3 6" id="KW-0223">Dioxygenase</keyword>
<dbReference type="PANTHER" id="PTHR30468:SF1">
    <property type="entry name" value="ALPHA-KETOGLUTARATE-DEPENDENT SULFONATE DIOXYGENASE"/>
    <property type="match status" value="1"/>
</dbReference>
<evidence type="ECO:0000259" key="5">
    <source>
        <dbReference type="Pfam" id="PF02668"/>
    </source>
</evidence>
<keyword evidence="3 6" id="KW-0560">Oxidoreductase</keyword>
<reference evidence="6 7" key="1">
    <citation type="submission" date="2021-04" db="EMBL/GenBank/DDBJ databases">
        <authorList>
            <person name="Pira H."/>
            <person name="Risdian C."/>
            <person name="Wink J."/>
        </authorList>
    </citation>
    <scope>NUCLEOTIDE SEQUENCE [LARGE SCALE GENOMIC DNA]</scope>
    <source>
        <strain evidence="6 7">WHA3</strain>
    </source>
</reference>
<evidence type="ECO:0000256" key="3">
    <source>
        <dbReference type="ARBA" id="ARBA00022964"/>
    </source>
</evidence>
<protein>
    <submittedName>
        <fullName evidence="6">TauD/TfdA family dioxygenase</fullName>
    </submittedName>
</protein>
<keyword evidence="2" id="KW-0479">Metal-binding</keyword>
<gene>
    <name evidence="6" type="ORF">KCG44_01775</name>
</gene>
<dbReference type="EMBL" id="JAGSPA010000001">
    <property type="protein sequence ID" value="MBV7255508.1"/>
    <property type="molecule type" value="Genomic_DNA"/>
</dbReference>
<dbReference type="PANTHER" id="PTHR30468">
    <property type="entry name" value="ALPHA-KETOGLUTARATE-DEPENDENT SULFONATE DIOXYGENASE"/>
    <property type="match status" value="1"/>
</dbReference>
<keyword evidence="4" id="KW-0408">Iron</keyword>
<accession>A0ABS6SAT1</accession>
<organism evidence="6 7">
    <name type="scientific">Pacificimonas pallii</name>
    <dbReference type="NCBI Taxonomy" id="2827236"/>
    <lineage>
        <taxon>Bacteria</taxon>
        <taxon>Pseudomonadati</taxon>
        <taxon>Pseudomonadota</taxon>
        <taxon>Alphaproteobacteria</taxon>
        <taxon>Sphingomonadales</taxon>
        <taxon>Sphingosinicellaceae</taxon>
        <taxon>Pacificimonas</taxon>
    </lineage>
</organism>
<dbReference type="InterPro" id="IPR051323">
    <property type="entry name" value="AtsK-like"/>
</dbReference>
<dbReference type="Pfam" id="PF02668">
    <property type="entry name" value="TauD"/>
    <property type="match status" value="1"/>
</dbReference>
<keyword evidence="7" id="KW-1185">Reference proteome</keyword>